<evidence type="ECO:0000256" key="3">
    <source>
        <dbReference type="ARBA" id="ARBA00022723"/>
    </source>
</evidence>
<evidence type="ECO:0000256" key="6">
    <source>
        <dbReference type="ARBA" id="ARBA00023004"/>
    </source>
</evidence>
<dbReference type="Proteomes" id="UP001165498">
    <property type="component" value="Unassembled WGS sequence"/>
</dbReference>
<feature type="transmembrane region" description="Helical" evidence="7">
    <location>
        <begin position="105"/>
        <end position="126"/>
    </location>
</feature>
<evidence type="ECO:0000256" key="5">
    <source>
        <dbReference type="ARBA" id="ARBA00022748"/>
    </source>
</evidence>
<gene>
    <name evidence="9" type="ORF">NM961_20515</name>
</gene>
<keyword evidence="6 7" id="KW-0408">Iron</keyword>
<feature type="chain" id="PRO_5045001698" description="Cytochrome c-type biogenesis protein" evidence="7">
    <location>
        <begin position="23"/>
        <end position="149"/>
    </location>
</feature>
<evidence type="ECO:0000313" key="10">
    <source>
        <dbReference type="Proteomes" id="UP001165498"/>
    </source>
</evidence>
<dbReference type="RefSeq" id="WP_255916294.1">
    <property type="nucleotide sequence ID" value="NZ_JANFQO010000025.1"/>
</dbReference>
<evidence type="ECO:0000256" key="1">
    <source>
        <dbReference type="ARBA" id="ARBA00010342"/>
    </source>
</evidence>
<feature type="domain" description="CcmH/CycL/Ccl2/NrfF N-terminal" evidence="8">
    <location>
        <begin position="11"/>
        <end position="140"/>
    </location>
</feature>
<dbReference type="InterPro" id="IPR005616">
    <property type="entry name" value="CcmH/CycL/Ccl2/NrfF_N"/>
</dbReference>
<protein>
    <recommendedName>
        <fullName evidence="7">Cytochrome c-type biogenesis protein</fullName>
    </recommendedName>
</protein>
<keyword evidence="7" id="KW-0472">Membrane</keyword>
<feature type="signal peptide" evidence="7">
    <location>
        <begin position="1"/>
        <end position="22"/>
    </location>
</feature>
<dbReference type="EMBL" id="JANFQO010000025">
    <property type="protein sequence ID" value="MCQ4167106.1"/>
    <property type="molecule type" value="Genomic_DNA"/>
</dbReference>
<keyword evidence="7" id="KW-0812">Transmembrane</keyword>
<comment type="caution">
    <text evidence="9">The sequence shown here is derived from an EMBL/GenBank/DDBJ whole genome shotgun (WGS) entry which is preliminary data.</text>
</comment>
<proteinExistence type="inferred from homology"/>
<dbReference type="InterPro" id="IPR051263">
    <property type="entry name" value="C-type_cytochrome_biogenesis"/>
</dbReference>
<keyword evidence="5" id="KW-0201">Cytochrome c-type biogenesis</keyword>
<evidence type="ECO:0000313" key="9">
    <source>
        <dbReference type="EMBL" id="MCQ4167106.1"/>
    </source>
</evidence>
<dbReference type="Gene3D" id="1.10.8.640">
    <property type="entry name" value="Cytochrome C biogenesis protein"/>
    <property type="match status" value="1"/>
</dbReference>
<evidence type="ECO:0000256" key="2">
    <source>
        <dbReference type="ARBA" id="ARBA00022617"/>
    </source>
</evidence>
<dbReference type="InterPro" id="IPR038297">
    <property type="entry name" value="CcmH/CycL/NrfF/Ccl2_sf"/>
</dbReference>
<keyword evidence="7" id="KW-1133">Transmembrane helix</keyword>
<accession>A0ABT1QXU6</accession>
<dbReference type="PANTHER" id="PTHR47870:SF1">
    <property type="entry name" value="CYTOCHROME C-TYPE BIOGENESIS PROTEIN CCMH"/>
    <property type="match status" value="1"/>
</dbReference>
<evidence type="ECO:0000256" key="7">
    <source>
        <dbReference type="RuleBase" id="RU364112"/>
    </source>
</evidence>
<evidence type="ECO:0000259" key="8">
    <source>
        <dbReference type="Pfam" id="PF03918"/>
    </source>
</evidence>
<keyword evidence="2 7" id="KW-0349">Heme</keyword>
<comment type="similarity">
    <text evidence="1 7">Belongs to the CcmH/CycL/Ccl2/NrfF family.</text>
</comment>
<dbReference type="CDD" id="cd16378">
    <property type="entry name" value="CcmH_N"/>
    <property type="match status" value="1"/>
</dbReference>
<comment type="function">
    <text evidence="7">Possible subunit of a heme lyase.</text>
</comment>
<name>A0ABT1QXU6_9GAMM</name>
<reference evidence="9" key="1">
    <citation type="submission" date="2022-07" db="EMBL/GenBank/DDBJ databases">
        <title>Tahibacter sp., a new gammaproteobacterium isolated from the silt sample collected at pig farm.</title>
        <authorList>
            <person name="Chen H."/>
        </authorList>
    </citation>
    <scope>NUCLEOTIDE SEQUENCE</scope>
    <source>
        <strain evidence="9">P2K</strain>
    </source>
</reference>
<keyword evidence="4 7" id="KW-0732">Signal</keyword>
<dbReference type="Pfam" id="PF03918">
    <property type="entry name" value="CcmH"/>
    <property type="match status" value="1"/>
</dbReference>
<evidence type="ECO:0000256" key="4">
    <source>
        <dbReference type="ARBA" id="ARBA00022729"/>
    </source>
</evidence>
<dbReference type="PANTHER" id="PTHR47870">
    <property type="entry name" value="CYTOCHROME C-TYPE BIOGENESIS PROTEIN CCMH"/>
    <property type="match status" value="1"/>
</dbReference>
<organism evidence="9 10">
    <name type="scientific">Tahibacter harae</name>
    <dbReference type="NCBI Taxonomy" id="2963937"/>
    <lineage>
        <taxon>Bacteria</taxon>
        <taxon>Pseudomonadati</taxon>
        <taxon>Pseudomonadota</taxon>
        <taxon>Gammaproteobacteria</taxon>
        <taxon>Lysobacterales</taxon>
        <taxon>Rhodanobacteraceae</taxon>
        <taxon>Tahibacter</taxon>
    </lineage>
</organism>
<keyword evidence="3 7" id="KW-0479">Metal-binding</keyword>
<sequence length="149" mass="16771">MSRRFLLRALLFCLLLPLAAHAVQPLEFKDAAEEKRFQHLTRQLRCLVCQNQNLADSDAGLAGDLRREVFEQLRAGKTDAQIKDYLVERYSRYVLYDPPLSGSTWLLWFGPLLLLGAGAGVVFALVRRRARAAAAQAASPTAAREEEDW</sequence>
<keyword evidence="10" id="KW-1185">Reference proteome</keyword>